<comment type="caution">
    <text evidence="1">The sequence shown here is derived from an EMBL/GenBank/DDBJ whole genome shotgun (WGS) entry which is preliminary data.</text>
</comment>
<gene>
    <name evidence="1" type="ORF">M0813_18704</name>
</gene>
<accession>A0ABQ8YRF8</accession>
<protein>
    <submittedName>
        <fullName evidence="1">Uncharacterized protein</fullName>
    </submittedName>
</protein>
<proteinExistence type="predicted"/>
<reference evidence="1" key="1">
    <citation type="submission" date="2022-08" db="EMBL/GenBank/DDBJ databases">
        <title>Novel sulfate-reducing endosymbionts in the free-living metamonad Anaeramoeba.</title>
        <authorList>
            <person name="Jerlstrom-Hultqvist J."/>
            <person name="Cepicka I."/>
            <person name="Gallot-Lavallee L."/>
            <person name="Salas-Leiva D."/>
            <person name="Curtis B.A."/>
            <person name="Zahonova K."/>
            <person name="Pipaliya S."/>
            <person name="Dacks J."/>
            <person name="Roger A.J."/>
        </authorList>
    </citation>
    <scope>NUCLEOTIDE SEQUENCE</scope>
    <source>
        <strain evidence="1">Schooner1</strain>
    </source>
</reference>
<dbReference type="InterPro" id="IPR018607">
    <property type="entry name" value="Ctf8"/>
</dbReference>
<evidence type="ECO:0000313" key="2">
    <source>
        <dbReference type="Proteomes" id="UP001150062"/>
    </source>
</evidence>
<sequence>MLKLFIKPNPETEEWALLELQGILETQKNMLDGLKLGDFTRNGDDLVLIVGNHKLEGKVVQLSKPLYVLKKKTTPLEKKNSSTNYHTIAKITYKYLFNKRPNPYLSKQILTSQDRPPIITKK</sequence>
<dbReference type="PANTHER" id="PTHR47475">
    <property type="entry name" value="CHROMOSOME TRANSMISSION FIDELITY PROTEIN 8"/>
    <property type="match status" value="1"/>
</dbReference>
<dbReference type="EMBL" id="JAOAOG010000127">
    <property type="protein sequence ID" value="KAJ6247177.1"/>
    <property type="molecule type" value="Genomic_DNA"/>
</dbReference>
<keyword evidence="2" id="KW-1185">Reference proteome</keyword>
<dbReference type="PANTHER" id="PTHR47475:SF2">
    <property type="entry name" value="CHROMOSOME TRANSMISSION FIDELITY PROTEIN 8"/>
    <property type="match status" value="1"/>
</dbReference>
<dbReference type="Proteomes" id="UP001150062">
    <property type="component" value="Unassembled WGS sequence"/>
</dbReference>
<name>A0ABQ8YRF8_9EUKA</name>
<organism evidence="1 2">
    <name type="scientific">Anaeramoeba flamelloides</name>
    <dbReference type="NCBI Taxonomy" id="1746091"/>
    <lineage>
        <taxon>Eukaryota</taxon>
        <taxon>Metamonada</taxon>
        <taxon>Anaeramoebidae</taxon>
        <taxon>Anaeramoeba</taxon>
    </lineage>
</organism>
<dbReference type="Pfam" id="PF09696">
    <property type="entry name" value="Ctf8"/>
    <property type="match status" value="1"/>
</dbReference>
<evidence type="ECO:0000313" key="1">
    <source>
        <dbReference type="EMBL" id="KAJ6247177.1"/>
    </source>
</evidence>